<name>A0AAN8UMG0_9MAGN</name>
<proteinExistence type="predicted"/>
<organism evidence="1 2">
    <name type="scientific">Dillenia turbinata</name>
    <dbReference type="NCBI Taxonomy" id="194707"/>
    <lineage>
        <taxon>Eukaryota</taxon>
        <taxon>Viridiplantae</taxon>
        <taxon>Streptophyta</taxon>
        <taxon>Embryophyta</taxon>
        <taxon>Tracheophyta</taxon>
        <taxon>Spermatophyta</taxon>
        <taxon>Magnoliopsida</taxon>
        <taxon>eudicotyledons</taxon>
        <taxon>Gunneridae</taxon>
        <taxon>Pentapetalae</taxon>
        <taxon>Dilleniales</taxon>
        <taxon>Dilleniaceae</taxon>
        <taxon>Dillenia</taxon>
    </lineage>
</organism>
<dbReference type="AlphaFoldDB" id="A0AAN8UMG0"/>
<sequence>MALVIIRSIVVSKDGVTLLNCLAYNTNELKTQSNPGIKNTVLQLSGLERSKLELLAPKVRAMIKKLASTSSIRSPHHNTCIPWGNVYVFTAKPALPNAKNPRTTEEHKTAPPGVLTELPPFSSFILEFPLIGNNGSPKPAAAAFGCSA</sequence>
<evidence type="ECO:0000313" key="2">
    <source>
        <dbReference type="Proteomes" id="UP001370490"/>
    </source>
</evidence>
<dbReference type="EMBL" id="JBAMMX010000024">
    <property type="protein sequence ID" value="KAK6916824.1"/>
    <property type="molecule type" value="Genomic_DNA"/>
</dbReference>
<evidence type="ECO:0000313" key="1">
    <source>
        <dbReference type="EMBL" id="KAK6916824.1"/>
    </source>
</evidence>
<accession>A0AAN8UMG0</accession>
<comment type="caution">
    <text evidence="1">The sequence shown here is derived from an EMBL/GenBank/DDBJ whole genome shotgun (WGS) entry which is preliminary data.</text>
</comment>
<keyword evidence="2" id="KW-1185">Reference proteome</keyword>
<protein>
    <submittedName>
        <fullName evidence="1">Uncharacterized protein</fullName>
    </submittedName>
</protein>
<gene>
    <name evidence="1" type="ORF">RJ641_019685</name>
</gene>
<reference evidence="1 2" key="1">
    <citation type="submission" date="2023-12" db="EMBL/GenBank/DDBJ databases">
        <title>A high-quality genome assembly for Dillenia turbinata (Dilleniales).</title>
        <authorList>
            <person name="Chanderbali A."/>
        </authorList>
    </citation>
    <scope>NUCLEOTIDE SEQUENCE [LARGE SCALE GENOMIC DNA]</scope>
    <source>
        <strain evidence="1">LSX21</strain>
        <tissue evidence="1">Leaf</tissue>
    </source>
</reference>
<dbReference type="Proteomes" id="UP001370490">
    <property type="component" value="Unassembled WGS sequence"/>
</dbReference>